<feature type="compositionally biased region" description="Polar residues" evidence="2">
    <location>
        <begin position="669"/>
        <end position="679"/>
    </location>
</feature>
<feature type="compositionally biased region" description="Low complexity" evidence="2">
    <location>
        <begin position="727"/>
        <end position="750"/>
    </location>
</feature>
<feature type="region of interest" description="Disordered" evidence="2">
    <location>
        <begin position="774"/>
        <end position="879"/>
    </location>
</feature>
<feature type="compositionally biased region" description="Polar residues" evidence="2">
    <location>
        <begin position="716"/>
        <end position="726"/>
    </location>
</feature>
<feature type="compositionally biased region" description="Low complexity" evidence="2">
    <location>
        <begin position="774"/>
        <end position="788"/>
    </location>
</feature>
<keyword evidence="5" id="KW-1185">Reference proteome</keyword>
<proteinExistence type="predicted"/>
<comment type="caution">
    <text evidence="4">The sequence shown here is derived from an EMBL/GenBank/DDBJ whole genome shotgun (WGS) entry which is preliminary data.</text>
</comment>
<evidence type="ECO:0000313" key="5">
    <source>
        <dbReference type="Proteomes" id="UP000821837"/>
    </source>
</evidence>
<keyword evidence="1" id="KW-0863">Zinc-finger</keyword>
<gene>
    <name evidence="4" type="ORF">HPB52_018406</name>
</gene>
<evidence type="ECO:0000256" key="2">
    <source>
        <dbReference type="SAM" id="MobiDB-lite"/>
    </source>
</evidence>
<dbReference type="InterPro" id="IPR001878">
    <property type="entry name" value="Znf_CCHC"/>
</dbReference>
<organism evidence="4 5">
    <name type="scientific">Rhipicephalus sanguineus</name>
    <name type="common">Brown dog tick</name>
    <name type="synonym">Ixodes sanguineus</name>
    <dbReference type="NCBI Taxonomy" id="34632"/>
    <lineage>
        <taxon>Eukaryota</taxon>
        <taxon>Metazoa</taxon>
        <taxon>Ecdysozoa</taxon>
        <taxon>Arthropoda</taxon>
        <taxon>Chelicerata</taxon>
        <taxon>Arachnida</taxon>
        <taxon>Acari</taxon>
        <taxon>Parasitiformes</taxon>
        <taxon>Ixodida</taxon>
        <taxon>Ixodoidea</taxon>
        <taxon>Ixodidae</taxon>
        <taxon>Rhipicephalinae</taxon>
        <taxon>Rhipicephalus</taxon>
        <taxon>Rhipicephalus</taxon>
    </lineage>
</organism>
<evidence type="ECO:0000313" key="4">
    <source>
        <dbReference type="EMBL" id="KAH7957387.1"/>
    </source>
</evidence>
<keyword evidence="1" id="KW-0862">Zinc</keyword>
<dbReference type="AlphaFoldDB" id="A0A9D4PX86"/>
<feature type="region of interest" description="Disordered" evidence="2">
    <location>
        <begin position="284"/>
        <end position="303"/>
    </location>
</feature>
<reference evidence="4" key="1">
    <citation type="journal article" date="2020" name="Cell">
        <title>Large-Scale Comparative Analyses of Tick Genomes Elucidate Their Genetic Diversity and Vector Capacities.</title>
        <authorList>
            <consortium name="Tick Genome and Microbiome Consortium (TIGMIC)"/>
            <person name="Jia N."/>
            <person name="Wang J."/>
            <person name="Shi W."/>
            <person name="Du L."/>
            <person name="Sun Y."/>
            <person name="Zhan W."/>
            <person name="Jiang J.F."/>
            <person name="Wang Q."/>
            <person name="Zhang B."/>
            <person name="Ji P."/>
            <person name="Bell-Sakyi L."/>
            <person name="Cui X.M."/>
            <person name="Yuan T.T."/>
            <person name="Jiang B.G."/>
            <person name="Yang W.F."/>
            <person name="Lam T.T."/>
            <person name="Chang Q.C."/>
            <person name="Ding S.J."/>
            <person name="Wang X.J."/>
            <person name="Zhu J.G."/>
            <person name="Ruan X.D."/>
            <person name="Zhao L."/>
            <person name="Wei J.T."/>
            <person name="Ye R.Z."/>
            <person name="Que T.C."/>
            <person name="Du C.H."/>
            <person name="Zhou Y.H."/>
            <person name="Cheng J.X."/>
            <person name="Dai P.F."/>
            <person name="Guo W.B."/>
            <person name="Han X.H."/>
            <person name="Huang E.J."/>
            <person name="Li L.F."/>
            <person name="Wei W."/>
            <person name="Gao Y.C."/>
            <person name="Liu J.Z."/>
            <person name="Shao H.Z."/>
            <person name="Wang X."/>
            <person name="Wang C.C."/>
            <person name="Yang T.C."/>
            <person name="Huo Q.B."/>
            <person name="Li W."/>
            <person name="Chen H.Y."/>
            <person name="Chen S.E."/>
            <person name="Zhou L.G."/>
            <person name="Ni X.B."/>
            <person name="Tian J.H."/>
            <person name="Sheng Y."/>
            <person name="Liu T."/>
            <person name="Pan Y.S."/>
            <person name="Xia L.Y."/>
            <person name="Li J."/>
            <person name="Zhao F."/>
            <person name="Cao W.C."/>
        </authorList>
    </citation>
    <scope>NUCLEOTIDE SEQUENCE</scope>
    <source>
        <strain evidence="4">Rsan-2018</strain>
    </source>
</reference>
<protein>
    <recommendedName>
        <fullName evidence="3">CCHC-type domain-containing protein</fullName>
    </recommendedName>
</protein>
<dbReference type="PROSITE" id="PS50158">
    <property type="entry name" value="ZF_CCHC"/>
    <property type="match status" value="1"/>
</dbReference>
<dbReference type="GO" id="GO:0008270">
    <property type="term" value="F:zinc ion binding"/>
    <property type="evidence" value="ECO:0007669"/>
    <property type="project" value="UniProtKB-KW"/>
</dbReference>
<feature type="compositionally biased region" description="Polar residues" evidence="2">
    <location>
        <begin position="157"/>
        <end position="169"/>
    </location>
</feature>
<accession>A0A9D4PX86</accession>
<feature type="region of interest" description="Disordered" evidence="2">
    <location>
        <begin position="157"/>
        <end position="197"/>
    </location>
</feature>
<dbReference type="Gene3D" id="3.40.50.12690">
    <property type="match status" value="1"/>
</dbReference>
<dbReference type="GO" id="GO:0003676">
    <property type="term" value="F:nucleic acid binding"/>
    <property type="evidence" value="ECO:0007669"/>
    <property type="project" value="InterPro"/>
</dbReference>
<feature type="domain" description="CCHC-type" evidence="3">
    <location>
        <begin position="1019"/>
        <end position="1033"/>
    </location>
</feature>
<evidence type="ECO:0000256" key="1">
    <source>
        <dbReference type="PROSITE-ProRule" id="PRU00047"/>
    </source>
</evidence>
<dbReference type="Gene3D" id="4.10.60.10">
    <property type="entry name" value="Zinc finger, CCHC-type"/>
    <property type="match status" value="1"/>
</dbReference>
<name>A0A9D4PX86_RHISA</name>
<sequence length="1275" mass="136845">MAAAHALRKQLTWKFPLSVPSSAIIGDSQLKYVHNHFDPASTHSPAFICQPGAYIDDIGNLLDFVPKGISNLILHVGTNDIAGTDARTALDRYAALLERIRSDRPDITMVFATLDHAPQPESYGHGETPSYAQALQRDHPGDACRSGEGNNANIVAPETTTASSTSQPIRSGPPSRGARPATRVATHGRMKLHPKPGTTSGYLAAQLAASVQSDMLAAYSSLARVRPPTALLPPISWLPTTMEYVEGQEVSPEELSDGSWQSPGLRAQKKHCAALRRAAAAKTTTTTMAASPPPPLPPSKQTSALASRPCCRATIPRLPADTIHVIASAMAPILRLTASSELARSPACITTADSARARTYLRITSLTVSGNTFTLHLYDPPPDDALRGILYHAFDDFTHKAILEDLQASNPTLPIVGGRHMGKTPHILVALTEPKVPRWILYHGVHLRLLPFHNKAEACFNCRSTGHRTDVCPKPREDRCHRCGATHPPPPKGPPPTCTPSCITLLKHYVFLTNQAFQQPILRMKSVAVSLEKIRDSSSDESGRFGAVLLGVRPSYSCARLTPAKGAAPHGLPCCDGVSCARCLQASPPQRAVGSSARSSWVRHAYSCVPGLLPVLTDQRVLLQGSTAGHLIGLSAPVFALHTAESSPADDGKPAVATGIPECTAPLSPLSTEEQMDLSSTRKRPRSDSNDNEEEGPRKVAPGPPSKGDNTDTESAHSSTASQLSEDSATTTDSCDTSGGSSTMASSTADTVDESTTDSCTEPHAQAACNVVKATSPAAASNTAAVPTEEVPADQDEGPTMEVTEGEQGEDTSHPHPSEAFLRSQPRPTTAVNPRKKKKGKPKAVQGPSGTAVFPSNSEGTRPRLWTPQWSGRSCSGPLPREAPSLSGIPRLTLAEALSSRPGIAAIWINHRRNIVAVDATTRECLEGLLALTELRSIPVSGRRPADRRSITGFLHGVDGEHDDNALLAGLQSTVPVLSAAREGRTVTLRFEGPVPPEQVMLFRVRFPLQPSRPRPLQCKQCGRYGHMREACRWPESCIRCGQSHTADTGCQRPRCVNCGGPHSADTPHCPRWQEQRQPGMDQLVASLMVCFQLGTTMLPPQHPLRAICLQAVASLQPTDNHGYRLQQRGRGCSTRWALRLNQAAASSVLLYAFPLVALTPARRRLLEGLLRGAVRAILGLPKNSKVAATLAEAGEWPLTLRMLQRALGHIDRLHRATDGRALLERLRSQPGSRMGGLCLLYHQMVPDSPVPVAPPPPHHRPPEVHLCLEGATKR</sequence>
<dbReference type="InterPro" id="IPR036875">
    <property type="entry name" value="Znf_CCHC_sf"/>
</dbReference>
<evidence type="ECO:0000259" key="3">
    <source>
        <dbReference type="PROSITE" id="PS50158"/>
    </source>
</evidence>
<dbReference type="VEuPathDB" id="VectorBase:RSAN_052894"/>
<dbReference type="Proteomes" id="UP000821837">
    <property type="component" value="Unassembled WGS sequence"/>
</dbReference>
<dbReference type="SMART" id="SM00343">
    <property type="entry name" value="ZnF_C2HC"/>
    <property type="match status" value="2"/>
</dbReference>
<feature type="region of interest" description="Disordered" evidence="2">
    <location>
        <begin position="645"/>
        <end position="762"/>
    </location>
</feature>
<dbReference type="SUPFAM" id="SSF57756">
    <property type="entry name" value="Retrovirus zinc finger-like domains"/>
    <property type="match status" value="1"/>
</dbReference>
<reference evidence="4" key="2">
    <citation type="submission" date="2021-09" db="EMBL/GenBank/DDBJ databases">
        <authorList>
            <person name="Jia N."/>
            <person name="Wang J."/>
            <person name="Shi W."/>
            <person name="Du L."/>
            <person name="Sun Y."/>
            <person name="Zhan W."/>
            <person name="Jiang J."/>
            <person name="Wang Q."/>
            <person name="Zhang B."/>
            <person name="Ji P."/>
            <person name="Sakyi L.B."/>
            <person name="Cui X."/>
            <person name="Yuan T."/>
            <person name="Jiang B."/>
            <person name="Yang W."/>
            <person name="Lam T.T.-Y."/>
            <person name="Chang Q."/>
            <person name="Ding S."/>
            <person name="Wang X."/>
            <person name="Zhu J."/>
            <person name="Ruan X."/>
            <person name="Zhao L."/>
            <person name="Wei J."/>
            <person name="Que T."/>
            <person name="Du C."/>
            <person name="Cheng J."/>
            <person name="Dai P."/>
            <person name="Han X."/>
            <person name="Huang E."/>
            <person name="Gao Y."/>
            <person name="Liu J."/>
            <person name="Shao H."/>
            <person name="Ye R."/>
            <person name="Li L."/>
            <person name="Wei W."/>
            <person name="Wang X."/>
            <person name="Wang C."/>
            <person name="Huo Q."/>
            <person name="Li W."/>
            <person name="Guo W."/>
            <person name="Chen H."/>
            <person name="Chen S."/>
            <person name="Zhou L."/>
            <person name="Zhou L."/>
            <person name="Ni X."/>
            <person name="Tian J."/>
            <person name="Zhou Y."/>
            <person name="Sheng Y."/>
            <person name="Liu T."/>
            <person name="Pan Y."/>
            <person name="Xia L."/>
            <person name="Li J."/>
            <person name="Zhao F."/>
            <person name="Cao W."/>
        </authorList>
    </citation>
    <scope>NUCLEOTIDE SEQUENCE</scope>
    <source>
        <strain evidence="4">Rsan-2018</strain>
        <tissue evidence="4">Larvae</tissue>
    </source>
</reference>
<feature type="compositionally biased region" description="Acidic residues" evidence="2">
    <location>
        <begin position="791"/>
        <end position="810"/>
    </location>
</feature>
<keyword evidence="1" id="KW-0479">Metal-binding</keyword>
<dbReference type="VEuPathDB" id="VectorBase:RSAN_045887"/>
<dbReference type="SUPFAM" id="SSF52266">
    <property type="entry name" value="SGNH hydrolase"/>
    <property type="match status" value="1"/>
</dbReference>
<dbReference type="EMBL" id="JABSTV010001250">
    <property type="protein sequence ID" value="KAH7957387.1"/>
    <property type="molecule type" value="Genomic_DNA"/>
</dbReference>